<accession>A0AAJ7WI95</accession>
<dbReference type="SMART" id="SM00320">
    <property type="entry name" value="WD40"/>
    <property type="match status" value="9"/>
</dbReference>
<dbReference type="Pfam" id="PF25168">
    <property type="entry name" value="Beta-prop_WDR36-Utp21_2nd"/>
    <property type="match status" value="1"/>
</dbReference>
<dbReference type="Pfam" id="PF25171">
    <property type="entry name" value="Beta-prop_WDR36-Utp21_1st"/>
    <property type="match status" value="1"/>
</dbReference>
<dbReference type="PROSITE" id="PS50082">
    <property type="entry name" value="WD_REPEATS_2"/>
    <property type="match status" value="2"/>
</dbReference>
<dbReference type="InterPro" id="IPR007319">
    <property type="entry name" value="WDR36/Utp21_C"/>
</dbReference>
<gene>
    <name evidence="7" type="primary">LOC100908138</name>
</gene>
<dbReference type="Proteomes" id="UP000694867">
    <property type="component" value="Unplaced"/>
</dbReference>
<evidence type="ECO:0000259" key="5">
    <source>
        <dbReference type="Pfam" id="PF25171"/>
    </source>
</evidence>
<dbReference type="Gene3D" id="2.130.10.10">
    <property type="entry name" value="YVTN repeat-like/Quinoprotein amine dehydrogenase"/>
    <property type="match status" value="2"/>
</dbReference>
<dbReference type="GeneID" id="100908138"/>
<evidence type="ECO:0000313" key="6">
    <source>
        <dbReference type="Proteomes" id="UP000694867"/>
    </source>
</evidence>
<dbReference type="AlphaFoldDB" id="A0AAJ7WI95"/>
<keyword evidence="1 3" id="KW-0853">WD repeat</keyword>
<dbReference type="RefSeq" id="XP_028968086.1">
    <property type="nucleotide sequence ID" value="XM_029112253.1"/>
</dbReference>
<feature type="domain" description="WDR36/Utp21 N-terminal" evidence="5">
    <location>
        <begin position="38"/>
        <end position="304"/>
    </location>
</feature>
<keyword evidence="6" id="KW-1185">Reference proteome</keyword>
<dbReference type="PANTHER" id="PTHR22840">
    <property type="entry name" value="WD REPEAT-CONTAINING PROTEIN 36"/>
    <property type="match status" value="1"/>
</dbReference>
<name>A0AAJ7WI95_9ACAR</name>
<dbReference type="SUPFAM" id="SSF50978">
    <property type="entry name" value="WD40 repeat-like"/>
    <property type="match status" value="1"/>
</dbReference>
<organism evidence="6 7">
    <name type="scientific">Galendromus occidentalis</name>
    <name type="common">western predatory mite</name>
    <dbReference type="NCBI Taxonomy" id="34638"/>
    <lineage>
        <taxon>Eukaryota</taxon>
        <taxon>Metazoa</taxon>
        <taxon>Ecdysozoa</taxon>
        <taxon>Arthropoda</taxon>
        <taxon>Chelicerata</taxon>
        <taxon>Arachnida</taxon>
        <taxon>Acari</taxon>
        <taxon>Parasitiformes</taxon>
        <taxon>Mesostigmata</taxon>
        <taxon>Gamasina</taxon>
        <taxon>Phytoseioidea</taxon>
        <taxon>Phytoseiidae</taxon>
        <taxon>Typhlodrominae</taxon>
        <taxon>Galendromus</taxon>
    </lineage>
</organism>
<evidence type="ECO:0000256" key="3">
    <source>
        <dbReference type="PROSITE-ProRule" id="PRU00221"/>
    </source>
</evidence>
<evidence type="ECO:0000313" key="7">
    <source>
        <dbReference type="RefSeq" id="XP_028968086.1"/>
    </source>
</evidence>
<feature type="repeat" description="WD" evidence="3">
    <location>
        <begin position="567"/>
        <end position="608"/>
    </location>
</feature>
<sequence>MTVATSNDIFRGHRALGLVCNSIPFVLKFQQQRKEYLIFTAVGRHFHAYGGTRLNLLSISPLHDDEISALACDSRRVYSAAGGKIFSWKKGVELKQSYIGQHETRIKFLLPFGDHLLSADESGKVVVWNKEDSEVYTTLELDSIGGISVMMHPNTYVNKILFASNQGLMQLWNIASNKLVYEFKKFKGEQITALEQSPAVDVAGIGFASGKIILHNLKLDETILDFVQDWGPVTAVSFRSHGPAHMATASPSGHMAIWDLEEQKLHSQLFEAHQNKITRLQYLNNEPLLISSGSDNALRMWIFDMADGGGRMLKVREGHAHPPRRVRFYDIHGKQILSGGGDSTLKSFSTVHDAYNRNFGCATYSKKSLKRAKTTESKELLRFPPVIDIASEVTREKQWDSVVTVHQDMRLVQTWSADKGSLGKHKLIHERFFKDNRYHKAIASCAAVSSCGNFAIIGYSSGHLDRFNLQSGQHRESYGPDGLAHRGQIRFVGSDCLNQFVISAGADGLVNFWSFKKHTSKPISSLTLDSSCSMGHLHRESGMLALGLDDFSVVIVDLSVRRVVRKFTTVKAPISDLAFSPDARWLIGSTMDSVVRTWDLPTGHLISAFRTPSPVSSLCFSPTGDFLATALADNVGIYLWANTTIYDAVSLTPLKADFIPKQEEKLPSSRIDKGLEDEEDGVNDDENIEDAAEERTLSQNKENSDLVLLSDLPVSRWLNLLNMDVIRMRNKPQEAVKKPEAAPFFLPTVQGLEFKFLVEEDADGEKSSKVVKTSASRSYSAFANFLLRCSETNNYAPVMDRLKQLGPSVIELEIRSLSEENGGSLELMAAFLEAMEAALRTKKDYELVNSYLALFMKLHTPVVLDNDDICERLQLVMEAQNDSYEGLKKLFSQSLCVVNYLRSAVL</sequence>
<dbReference type="Pfam" id="PF04192">
    <property type="entry name" value="Utp21"/>
    <property type="match status" value="1"/>
</dbReference>
<reference evidence="7" key="1">
    <citation type="submission" date="2025-08" db="UniProtKB">
        <authorList>
            <consortium name="RefSeq"/>
        </authorList>
    </citation>
    <scope>IDENTIFICATION</scope>
</reference>
<dbReference type="GO" id="GO:0034388">
    <property type="term" value="C:Pwp2p-containing subcomplex of 90S preribosome"/>
    <property type="evidence" value="ECO:0007669"/>
    <property type="project" value="TreeGrafter"/>
</dbReference>
<dbReference type="InterPro" id="IPR015943">
    <property type="entry name" value="WD40/YVTN_repeat-like_dom_sf"/>
</dbReference>
<dbReference type="SUPFAM" id="SSF101908">
    <property type="entry name" value="Putative isomerase YbhE"/>
    <property type="match status" value="1"/>
</dbReference>
<dbReference type="InterPro" id="IPR019775">
    <property type="entry name" value="WD40_repeat_CS"/>
</dbReference>
<dbReference type="PROSITE" id="PS00678">
    <property type="entry name" value="WD_REPEATS_1"/>
    <property type="match status" value="1"/>
</dbReference>
<dbReference type="PANTHER" id="PTHR22840:SF12">
    <property type="entry name" value="WD REPEAT-CONTAINING PROTEIN 36"/>
    <property type="match status" value="1"/>
</dbReference>
<dbReference type="GO" id="GO:0006364">
    <property type="term" value="P:rRNA processing"/>
    <property type="evidence" value="ECO:0007669"/>
    <property type="project" value="InterPro"/>
</dbReference>
<dbReference type="InterPro" id="IPR001680">
    <property type="entry name" value="WD40_rpt"/>
</dbReference>
<dbReference type="FunFam" id="2.130.10.10:FF:000109">
    <property type="entry name" value="WD repeat domain 36"/>
    <property type="match status" value="1"/>
</dbReference>
<feature type="domain" description="WDR36/Utp21 C-terminal" evidence="4">
    <location>
        <begin position="704"/>
        <end position="902"/>
    </location>
</feature>
<dbReference type="InterPro" id="IPR059157">
    <property type="entry name" value="WDR36-Utp21_N"/>
</dbReference>
<dbReference type="InterPro" id="IPR036322">
    <property type="entry name" value="WD40_repeat_dom_sf"/>
</dbReference>
<dbReference type="KEGG" id="goe:100908138"/>
<evidence type="ECO:0000256" key="1">
    <source>
        <dbReference type="ARBA" id="ARBA00022574"/>
    </source>
</evidence>
<dbReference type="GO" id="GO:0032040">
    <property type="term" value="C:small-subunit processome"/>
    <property type="evidence" value="ECO:0007669"/>
    <property type="project" value="InterPro"/>
</dbReference>
<keyword evidence="2" id="KW-0677">Repeat</keyword>
<protein>
    <submittedName>
        <fullName evidence="7">WD repeat-containing protein 36</fullName>
    </submittedName>
</protein>
<evidence type="ECO:0000259" key="4">
    <source>
        <dbReference type="Pfam" id="PF04192"/>
    </source>
</evidence>
<feature type="repeat" description="WD" evidence="3">
    <location>
        <begin position="270"/>
        <end position="301"/>
    </location>
</feature>
<proteinExistence type="predicted"/>
<evidence type="ECO:0000256" key="2">
    <source>
        <dbReference type="ARBA" id="ARBA00022737"/>
    </source>
</evidence>
<dbReference type="PROSITE" id="PS50294">
    <property type="entry name" value="WD_REPEATS_REGION"/>
    <property type="match status" value="2"/>
</dbReference>